<evidence type="ECO:0000256" key="5">
    <source>
        <dbReference type="ARBA" id="ARBA00023273"/>
    </source>
</evidence>
<dbReference type="AlphaFoldDB" id="A0A6P4FCW6"/>
<gene>
    <name evidence="13" type="primary">LOC108047616</name>
    <name evidence="11" type="synonym">108047616</name>
</gene>
<reference evidence="11" key="3">
    <citation type="submission" date="2025-05" db="UniProtKB">
        <authorList>
            <consortium name="EnsemblMetazoa"/>
        </authorList>
    </citation>
    <scope>IDENTIFICATION</scope>
</reference>
<feature type="region of interest" description="Disordered" evidence="9">
    <location>
        <begin position="109"/>
        <end position="190"/>
    </location>
</feature>
<protein>
    <recommendedName>
        <fullName evidence="7">Cilia- and flagella-associated protein 45</fullName>
    </recommendedName>
</protein>
<dbReference type="InterPro" id="IPR043597">
    <property type="entry name" value="TPH_dom"/>
</dbReference>
<evidence type="ECO:0000256" key="3">
    <source>
        <dbReference type="ARBA" id="ARBA00023054"/>
    </source>
</evidence>
<keyword evidence="4" id="KW-0969">Cilium</keyword>
<reference evidence="12" key="1">
    <citation type="journal article" date="2021" name="Elife">
        <title>Highly contiguous assemblies of 101 drosophilid genomes.</title>
        <authorList>
            <person name="Kim B.Y."/>
            <person name="Wang J.R."/>
            <person name="Miller D.E."/>
            <person name="Barmina O."/>
            <person name="Delaney E."/>
            <person name="Thompson A."/>
            <person name="Comeault A.A."/>
            <person name="Peede D."/>
            <person name="D'Agostino E.R."/>
            <person name="Pelaez J."/>
            <person name="Aguilar J.M."/>
            <person name="Haji D."/>
            <person name="Matsunaga T."/>
            <person name="Armstrong E.E."/>
            <person name="Zych M."/>
            <person name="Ogawa Y."/>
            <person name="Stamenkovic-Radak M."/>
            <person name="Jelic M."/>
            <person name="Veselinovic M.S."/>
            <person name="Tanaskovic M."/>
            <person name="Eric P."/>
            <person name="Gao J.J."/>
            <person name="Katoh T.K."/>
            <person name="Toda M.J."/>
            <person name="Watabe H."/>
            <person name="Watada M."/>
            <person name="Davis J.S."/>
            <person name="Moyle L.C."/>
            <person name="Manoli G."/>
            <person name="Bertolini E."/>
            <person name="Kostal V."/>
            <person name="Hawley R.S."/>
            <person name="Takahashi A."/>
            <person name="Jones C.D."/>
            <person name="Price D.K."/>
            <person name="Whiteman N."/>
            <person name="Kopp A."/>
            <person name="Matute D.R."/>
            <person name="Petrov D.A."/>
        </authorList>
    </citation>
    <scope>NUCLEOTIDE SEQUENCE [LARGE SCALE GENOMIC DNA]</scope>
</reference>
<comment type="similarity">
    <text evidence="6">Belongs to the CFAP45 family.</text>
</comment>
<dbReference type="RefSeq" id="XP_016983366.1">
    <property type="nucleotide sequence ID" value="XM_017127877.1"/>
</dbReference>
<name>A0A6P4FCW6_DRORH</name>
<sequence>MPMVMPCRSRAAMKLHADCYDRLKKPIYLETPPLSTIEEEKKCGVRRDKPVKPKEQRRPLPPGTRPPNPAVIAGPNAKRPAVGGGKAPPRARKYDGAKATFFHIKGQSWESKGYAELSQGELERMRASRPRTTEERRADQDRRMEEQQYHTAEAERMRNYFHDIDEQRRERERETEKKNADEADEDVNEDRRVEAKRLQVLHRALDAKYESDARVKDATRAISEAKCSAMWTAQIQERKLLNRIQLDHDEEMARKNRDYNNAKWGTVEQHDQAEEERRRQFGNAVREQISDREKLRYMAQDRLRMEARDLRAAVDEYKKAEVAEGESRSRRKLAYRDELNKYTKLHRNFVRMMCEQDQRDENRAYEYLKLKEKQLRQQRAEREALEADVKRKRDVLFAVGQKIMDAKDNREEMHFLAEHERLERKYRENERKAAEKERKMAADLKRANMEQMEHLSQMKACYYVQRERELKEMILYRQKQEEQLKREADEQAFKKACLRTGVSCQIEEREKARRRELEDEHLAIERERAAEAQRQKEIDTVITVKLDDLQKRGCLPNLAVQSLKGRVANAGNKKKMGSEYS</sequence>
<dbReference type="Pfam" id="PF13868">
    <property type="entry name" value="TPH"/>
    <property type="match status" value="1"/>
</dbReference>
<feature type="coiled-coil region" evidence="8">
    <location>
        <begin position="507"/>
        <end position="534"/>
    </location>
</feature>
<reference evidence="13" key="2">
    <citation type="submission" date="2025-04" db="UniProtKB">
        <authorList>
            <consortium name="RefSeq"/>
        </authorList>
    </citation>
    <scope>IDENTIFICATION</scope>
</reference>
<dbReference type="Proteomes" id="UP001652680">
    <property type="component" value="Unassembled WGS sequence"/>
</dbReference>
<keyword evidence="12" id="KW-1185">Reference proteome</keyword>
<dbReference type="PANTHER" id="PTHR15504:SF0">
    <property type="entry name" value="CILIA- AND FLAGELLA-ASSOCIATED PROTEIN 45"/>
    <property type="match status" value="1"/>
</dbReference>
<dbReference type="EnsemblMetazoa" id="XM_017127877.2">
    <property type="protein sequence ID" value="XP_016983366.1"/>
    <property type="gene ID" value="LOC108047616"/>
</dbReference>
<dbReference type="InterPro" id="IPR033253">
    <property type="entry name" value="CFAP45"/>
</dbReference>
<evidence type="ECO:0000256" key="6">
    <source>
        <dbReference type="ARBA" id="ARBA00034116"/>
    </source>
</evidence>
<feature type="compositionally biased region" description="Basic and acidic residues" evidence="9">
    <location>
        <begin position="39"/>
        <end position="58"/>
    </location>
</feature>
<feature type="region of interest" description="Disordered" evidence="9">
    <location>
        <begin position="39"/>
        <end position="94"/>
    </location>
</feature>
<evidence type="ECO:0000256" key="2">
    <source>
        <dbReference type="ARBA" id="ARBA00022846"/>
    </source>
</evidence>
<evidence type="ECO:0000256" key="8">
    <source>
        <dbReference type="SAM" id="Coils"/>
    </source>
</evidence>
<evidence type="ECO:0000259" key="10">
    <source>
        <dbReference type="Pfam" id="PF13868"/>
    </source>
</evidence>
<feature type="domain" description="Trichohyalin-plectin-homology" evidence="10">
    <location>
        <begin position="209"/>
        <end position="556"/>
    </location>
</feature>
<evidence type="ECO:0000313" key="11">
    <source>
        <dbReference type="EnsemblMetazoa" id="XP_016983366.1"/>
    </source>
</evidence>
<organism evidence="13">
    <name type="scientific">Drosophila rhopaloa</name>
    <name type="common">Fruit fly</name>
    <dbReference type="NCBI Taxonomy" id="1041015"/>
    <lineage>
        <taxon>Eukaryota</taxon>
        <taxon>Metazoa</taxon>
        <taxon>Ecdysozoa</taxon>
        <taxon>Arthropoda</taxon>
        <taxon>Hexapoda</taxon>
        <taxon>Insecta</taxon>
        <taxon>Pterygota</taxon>
        <taxon>Neoptera</taxon>
        <taxon>Endopterygota</taxon>
        <taxon>Diptera</taxon>
        <taxon>Brachycera</taxon>
        <taxon>Muscomorpha</taxon>
        <taxon>Ephydroidea</taxon>
        <taxon>Drosophilidae</taxon>
        <taxon>Drosophila</taxon>
        <taxon>Sophophora</taxon>
    </lineage>
</organism>
<dbReference type="PANTHER" id="PTHR15504">
    <property type="entry name" value="NASOPHARYNGEAL EPITHELIUM SPECIFIC PROTEIN 1"/>
    <property type="match status" value="1"/>
</dbReference>
<comment type="subcellular location">
    <subcellularLocation>
        <location evidence="1">Cell projection</location>
        <location evidence="1">Cilium</location>
        <location evidence="1">Flagellum</location>
    </subcellularLocation>
</comment>
<keyword evidence="5" id="KW-0966">Cell projection</keyword>
<feature type="compositionally biased region" description="Basic and acidic residues" evidence="9">
    <location>
        <begin position="121"/>
        <end position="181"/>
    </location>
</feature>
<evidence type="ECO:0000256" key="9">
    <source>
        <dbReference type="SAM" id="MobiDB-lite"/>
    </source>
</evidence>
<keyword evidence="3 8" id="KW-0175">Coiled coil</keyword>
<dbReference type="OrthoDB" id="7882485at2759"/>
<proteinExistence type="inferred from homology"/>
<evidence type="ECO:0000313" key="12">
    <source>
        <dbReference type="Proteomes" id="UP001652680"/>
    </source>
</evidence>
<evidence type="ECO:0000256" key="4">
    <source>
        <dbReference type="ARBA" id="ARBA00023069"/>
    </source>
</evidence>
<dbReference type="GO" id="GO:0031514">
    <property type="term" value="C:motile cilium"/>
    <property type="evidence" value="ECO:0007669"/>
    <property type="project" value="UniProtKB-SubCell"/>
</dbReference>
<feature type="compositionally biased region" description="Pro residues" evidence="9">
    <location>
        <begin position="59"/>
        <end position="69"/>
    </location>
</feature>
<feature type="coiled-coil region" evidence="8">
    <location>
        <begin position="368"/>
        <end position="447"/>
    </location>
</feature>
<dbReference type="GeneID" id="108047616"/>
<evidence type="ECO:0000256" key="1">
    <source>
        <dbReference type="ARBA" id="ARBA00004230"/>
    </source>
</evidence>
<accession>A0A6P4FCW6</accession>
<evidence type="ECO:0000313" key="13">
    <source>
        <dbReference type="RefSeq" id="XP_016983366.1"/>
    </source>
</evidence>
<dbReference type="OMA" id="AKCSAMW"/>
<keyword evidence="2" id="KW-0282">Flagellum</keyword>
<evidence type="ECO:0000256" key="7">
    <source>
        <dbReference type="ARBA" id="ARBA00034142"/>
    </source>
</evidence>